<dbReference type="VEuPathDB" id="FungiDB:RhiirFUN_019998"/>
<dbReference type="InterPro" id="IPR001660">
    <property type="entry name" value="SAM"/>
</dbReference>
<organism evidence="3 4">
    <name type="scientific">Rhizophagus irregularis</name>
    <dbReference type="NCBI Taxonomy" id="588596"/>
    <lineage>
        <taxon>Eukaryota</taxon>
        <taxon>Fungi</taxon>
        <taxon>Fungi incertae sedis</taxon>
        <taxon>Mucoromycota</taxon>
        <taxon>Glomeromycotina</taxon>
        <taxon>Glomeromycetes</taxon>
        <taxon>Glomerales</taxon>
        <taxon>Glomeraceae</taxon>
        <taxon>Rhizophagus</taxon>
    </lineage>
</organism>
<dbReference type="EMBL" id="LLXJ01000559">
    <property type="protein sequence ID" value="PKC08304.1"/>
    <property type="molecule type" value="Genomic_DNA"/>
</dbReference>
<sequence length="186" mass="21409">MYVREKFSQLRKLIKRESDEPSGRTEVLKTRNVIQVEEPIQVKTAEDPVQMEIEEDESDDDDEPETSKKDKGKLKAKETPSIEEIKKWDTGTLITFLQEQDLGLDNKYFDTFHLQEINGKIFLELTKKELQSCGFKLGPAKIIADLIKELKKRSFSSYYNLRDVLNKYGIEGSSIGNISQFSPGKI</sequence>
<proteinExistence type="predicted"/>
<dbReference type="InterPro" id="IPR013761">
    <property type="entry name" value="SAM/pointed_sf"/>
</dbReference>
<dbReference type="SUPFAM" id="SSF47769">
    <property type="entry name" value="SAM/Pointed domain"/>
    <property type="match status" value="1"/>
</dbReference>
<reference evidence="3 4" key="1">
    <citation type="submission" date="2016-04" db="EMBL/GenBank/DDBJ databases">
        <title>Genome analyses suggest a sexual origin of heterokaryosis in a supposedly ancient asexual fungus.</title>
        <authorList>
            <person name="Ropars J."/>
            <person name="Sedzielewska K."/>
            <person name="Noel J."/>
            <person name="Charron P."/>
            <person name="Farinelli L."/>
            <person name="Marton T."/>
            <person name="Kruger M."/>
            <person name="Pelin A."/>
            <person name="Brachmann A."/>
            <person name="Corradi N."/>
        </authorList>
    </citation>
    <scope>NUCLEOTIDE SEQUENCE [LARGE SCALE GENOMIC DNA]</scope>
    <source>
        <strain evidence="3 4">A5</strain>
    </source>
</reference>
<evidence type="ECO:0000259" key="2">
    <source>
        <dbReference type="SMART" id="SM00454"/>
    </source>
</evidence>
<reference evidence="3 4" key="2">
    <citation type="submission" date="2017-09" db="EMBL/GenBank/DDBJ databases">
        <title>Extensive intraspecific genome diversity in a model arbuscular mycorrhizal fungus.</title>
        <authorList>
            <person name="Chen E.C."/>
            <person name="Morin E."/>
            <person name="Beaudet D."/>
            <person name="Noel J."/>
            <person name="Ndikumana S."/>
            <person name="Charron P."/>
            <person name="St-Onge C."/>
            <person name="Giorgi J."/>
            <person name="Grigoriev I.V."/>
            <person name="Roux C."/>
            <person name="Martin F.M."/>
            <person name="Corradi N."/>
        </authorList>
    </citation>
    <scope>NUCLEOTIDE SEQUENCE [LARGE SCALE GENOMIC DNA]</scope>
    <source>
        <strain evidence="3 4">A5</strain>
    </source>
</reference>
<feature type="compositionally biased region" description="Basic and acidic residues" evidence="1">
    <location>
        <begin position="65"/>
        <end position="76"/>
    </location>
</feature>
<feature type="region of interest" description="Disordered" evidence="1">
    <location>
        <begin position="38"/>
        <end position="76"/>
    </location>
</feature>
<comment type="caution">
    <text evidence="3">The sequence shown here is derived from an EMBL/GenBank/DDBJ whole genome shotgun (WGS) entry which is preliminary data.</text>
</comment>
<feature type="compositionally biased region" description="Acidic residues" evidence="1">
    <location>
        <begin position="52"/>
        <end position="64"/>
    </location>
</feature>
<dbReference type="Gene3D" id="1.10.150.50">
    <property type="entry name" value="Transcription Factor, Ets-1"/>
    <property type="match status" value="1"/>
</dbReference>
<name>A0A2N0PNA1_9GLOM</name>
<evidence type="ECO:0000313" key="4">
    <source>
        <dbReference type="Proteomes" id="UP000232722"/>
    </source>
</evidence>
<accession>A0A2N0PNA1</accession>
<protein>
    <recommendedName>
        <fullName evidence="2">SAM domain-containing protein</fullName>
    </recommendedName>
</protein>
<dbReference type="VEuPathDB" id="FungiDB:RhiirA1_410890"/>
<evidence type="ECO:0000313" key="3">
    <source>
        <dbReference type="EMBL" id="PKC08304.1"/>
    </source>
</evidence>
<dbReference type="Pfam" id="PF00536">
    <property type="entry name" value="SAM_1"/>
    <property type="match status" value="1"/>
</dbReference>
<evidence type="ECO:0000256" key="1">
    <source>
        <dbReference type="SAM" id="MobiDB-lite"/>
    </source>
</evidence>
<feature type="domain" description="SAM" evidence="2">
    <location>
        <begin position="85"/>
        <end position="153"/>
    </location>
</feature>
<dbReference type="AlphaFoldDB" id="A0A2N0PNA1"/>
<gene>
    <name evidence="3" type="ORF">RhiirA5_477631</name>
</gene>
<dbReference type="Proteomes" id="UP000232722">
    <property type="component" value="Unassembled WGS sequence"/>
</dbReference>
<dbReference type="VEuPathDB" id="FungiDB:FUN_013521"/>
<dbReference type="SMART" id="SM00454">
    <property type="entry name" value="SAM"/>
    <property type="match status" value="1"/>
</dbReference>